<comment type="similarity">
    <text evidence="1">Belongs to the LysR transcriptional regulatory family.</text>
</comment>
<dbReference type="Pfam" id="PF00126">
    <property type="entry name" value="HTH_1"/>
    <property type="match status" value="2"/>
</dbReference>
<keyword evidence="2" id="KW-0805">Transcription regulation</keyword>
<dbReference type="InterPro" id="IPR036388">
    <property type="entry name" value="WH-like_DNA-bd_sf"/>
</dbReference>
<evidence type="ECO:0000313" key="6">
    <source>
        <dbReference type="EMBL" id="PLQ00865.1"/>
    </source>
</evidence>
<dbReference type="CDD" id="cd08435">
    <property type="entry name" value="PBP2_GbpR"/>
    <property type="match status" value="1"/>
</dbReference>
<dbReference type="SUPFAM" id="SSF53850">
    <property type="entry name" value="Periplasmic binding protein-like II"/>
    <property type="match status" value="1"/>
</dbReference>
<dbReference type="GO" id="GO:0005829">
    <property type="term" value="C:cytosol"/>
    <property type="evidence" value="ECO:0007669"/>
    <property type="project" value="TreeGrafter"/>
</dbReference>
<dbReference type="PANTHER" id="PTHR30419">
    <property type="entry name" value="HTH-TYPE TRANSCRIPTIONAL REGULATOR YBHD"/>
    <property type="match status" value="1"/>
</dbReference>
<dbReference type="AlphaFoldDB" id="A0A2N5CFA0"/>
<evidence type="ECO:0000256" key="4">
    <source>
        <dbReference type="ARBA" id="ARBA00023163"/>
    </source>
</evidence>
<dbReference type="PROSITE" id="PS50931">
    <property type="entry name" value="HTH_LYSR"/>
    <property type="match status" value="2"/>
</dbReference>
<evidence type="ECO:0000259" key="5">
    <source>
        <dbReference type="PROSITE" id="PS50931"/>
    </source>
</evidence>
<evidence type="ECO:0000256" key="3">
    <source>
        <dbReference type="ARBA" id="ARBA00023125"/>
    </source>
</evidence>
<dbReference type="Pfam" id="PF03466">
    <property type="entry name" value="LysR_substrate"/>
    <property type="match status" value="1"/>
</dbReference>
<keyword evidence="3" id="KW-0238">DNA-binding</keyword>
<dbReference type="Gene3D" id="1.10.10.10">
    <property type="entry name" value="Winged helix-like DNA-binding domain superfamily/Winged helix DNA-binding domain"/>
    <property type="match status" value="2"/>
</dbReference>
<dbReference type="InterPro" id="IPR037405">
    <property type="entry name" value="GbpR_PBP2"/>
</dbReference>
<name>A0A2N5CFA0_9BURK</name>
<dbReference type="Proteomes" id="UP000234341">
    <property type="component" value="Unassembled WGS sequence"/>
</dbReference>
<protein>
    <submittedName>
        <fullName evidence="6">LysR family transcriptional regulator</fullName>
    </submittedName>
</protein>
<feature type="domain" description="HTH lysR-type" evidence="5">
    <location>
        <begin position="103"/>
        <end position="160"/>
    </location>
</feature>
<dbReference type="GO" id="GO:0003700">
    <property type="term" value="F:DNA-binding transcription factor activity"/>
    <property type="evidence" value="ECO:0007669"/>
    <property type="project" value="InterPro"/>
</dbReference>
<dbReference type="InterPro" id="IPR050950">
    <property type="entry name" value="HTH-type_LysR_regulators"/>
</dbReference>
<dbReference type="PANTHER" id="PTHR30419:SF14">
    <property type="entry name" value="LYSR FAMILY TRANSCRIPTIONAL REGULATOR"/>
    <property type="match status" value="1"/>
</dbReference>
<sequence length="406" mass="43653">METISLHHLHVFAGVAAAGGVRRSSESLHRASSAIARSVAALEQTLGVALFERKGRGMLLTRAGEIVLERARHIEAALREVREEAVRLRVRPGVTVASLEALHNERRLEVAVMLAEVHHMPSVAASVGVSQSAVSQAIARLEDALGQPVFTRTARGMVPTDAGSRWVVRFERALAELRHIRADIAALQGVLEGAVTIGALPLGRTLLLPMAIADVHHRHPRLCFRSLESPYEELTAGLLSGRIDFILGALRPHPSQGLATEVLFGDRIALIARASHPLANRKRVTLADLEPYPWVLSRAASPSRQALDGVFASRGLPLPQPLVETGDLALVRGLLLQGDLVTALSAHQLHHEIEAGWLVELDLPLPDTTRSIGITTRAGARLSPGADALIAALRHASQSMETPVDK</sequence>
<dbReference type="OrthoDB" id="8981337at2"/>
<dbReference type="PRINTS" id="PR00039">
    <property type="entry name" value="HTHLYSR"/>
</dbReference>
<dbReference type="EMBL" id="PJRP01000003">
    <property type="protein sequence ID" value="PLQ00865.1"/>
    <property type="molecule type" value="Genomic_DNA"/>
</dbReference>
<dbReference type="GO" id="GO:0003677">
    <property type="term" value="F:DNA binding"/>
    <property type="evidence" value="ECO:0007669"/>
    <property type="project" value="UniProtKB-KW"/>
</dbReference>
<keyword evidence="4" id="KW-0804">Transcription</keyword>
<evidence type="ECO:0000313" key="7">
    <source>
        <dbReference type="Proteomes" id="UP000234341"/>
    </source>
</evidence>
<dbReference type="InterPro" id="IPR036390">
    <property type="entry name" value="WH_DNA-bd_sf"/>
</dbReference>
<dbReference type="Gene3D" id="3.40.190.290">
    <property type="match status" value="1"/>
</dbReference>
<dbReference type="InterPro" id="IPR005119">
    <property type="entry name" value="LysR_subst-bd"/>
</dbReference>
<dbReference type="RefSeq" id="WP_101681430.1">
    <property type="nucleotide sequence ID" value="NZ_PJRP01000003.1"/>
</dbReference>
<comment type="caution">
    <text evidence="6">The sequence shown here is derived from an EMBL/GenBank/DDBJ whole genome shotgun (WGS) entry which is preliminary data.</text>
</comment>
<evidence type="ECO:0000256" key="2">
    <source>
        <dbReference type="ARBA" id="ARBA00023015"/>
    </source>
</evidence>
<reference evidence="6 7" key="1">
    <citation type="submission" date="2017-12" db="EMBL/GenBank/DDBJ databases">
        <title>Genome sequence of the active heterotrophic nitrifier-denitrifier, Cupriavidus pauculus UM1.</title>
        <authorList>
            <person name="Putonti C."/>
            <person name="Castignetti D."/>
        </authorList>
    </citation>
    <scope>NUCLEOTIDE SEQUENCE [LARGE SCALE GENOMIC DNA]</scope>
    <source>
        <strain evidence="6 7">UM1</strain>
    </source>
</reference>
<evidence type="ECO:0000256" key="1">
    <source>
        <dbReference type="ARBA" id="ARBA00009437"/>
    </source>
</evidence>
<dbReference type="SUPFAM" id="SSF46785">
    <property type="entry name" value="Winged helix' DNA-binding domain"/>
    <property type="match status" value="2"/>
</dbReference>
<proteinExistence type="inferred from homology"/>
<organism evidence="6 7">
    <name type="scientific">Cupriavidus pauculus</name>
    <dbReference type="NCBI Taxonomy" id="82633"/>
    <lineage>
        <taxon>Bacteria</taxon>
        <taxon>Pseudomonadati</taxon>
        <taxon>Pseudomonadota</taxon>
        <taxon>Betaproteobacteria</taxon>
        <taxon>Burkholderiales</taxon>
        <taxon>Burkholderiaceae</taxon>
        <taxon>Cupriavidus</taxon>
    </lineage>
</organism>
<accession>A0A2N5CFA0</accession>
<dbReference type="InterPro" id="IPR000847">
    <property type="entry name" value="LysR_HTH_N"/>
</dbReference>
<feature type="domain" description="HTH lysR-type" evidence="5">
    <location>
        <begin position="4"/>
        <end position="61"/>
    </location>
</feature>
<gene>
    <name evidence="6" type="ORF">CYJ10_10580</name>
</gene>